<dbReference type="EC" id="2.7.7.48" evidence="1"/>
<dbReference type="GO" id="GO:0003968">
    <property type="term" value="F:RNA-directed RNA polymerase activity"/>
    <property type="evidence" value="ECO:0007669"/>
    <property type="project" value="UniProtKB-KW"/>
</dbReference>
<name>A0A4P9ZS52_9FUNG</name>
<sequence length="720" mass="80655">MAPLVAPDSREALEELWLNNQKAIQLLRQPHRFIGWQFRQAKRYPRLLAHSQHRALRLADLGATRLHFEVHYMLESLVSHGILSEYNLTTDFLDELARLPAATASSTENGSHRQPQSPTTPIFAFISPSTNHSVMIPKVIVTPTRVYLLPPTVESSNRVLRHYAHLKDRFLRVSFRDERFNRLDSNPVQLSSIYSRVYRALRHGIQLSGRHYEFLAFSASQLRNHSCWFFAPEQASRAENHHPNDPLTHGSPVTASDIRQWMGHFMGIANVAKAAARMGQCFSTTTAVCSLPVDNVYRLEDVSQGKYVFSDGVGQVSPALMALVARQQGFDRPPSAIQFRFGGHKGVLALAPPTPNMNDQVHAIALRPSQEKFPCEHRVLEIVQPAIFTPCTLNRQLILLLATLGVPDSTFLRLQNVAVKVFRDLQHHADVAMQFLKCQGGDAPFVRWAIPAIDTGFFRLCDPFLVSSLQCFSSGCLKALQERARIPIDKGAKLMGVVDELGLLQPNEIFVRYSDPQSPDNKQVVTGLCVIGRNPCFHPGDVRVVKAVDHPQLHFLTDVVVFSRLGERDLPSQLCGGDLDGDFYSVIWDPCLVPTKAFMNPVPPMDYSAPPPPAEPGMNLALALRDMQRFFLSYIVSDNLGQIANAHLIRADRSPNLAKHPDCIRLAELHSLAVDFPKSGVPAEMPSYLRPFEYPDFMAKPDKTPYRSISVLGKLFRAVR</sequence>
<keyword evidence="1" id="KW-0808">Transferase</keyword>
<keyword evidence="1" id="KW-0696">RNA-directed RNA polymerase</keyword>
<evidence type="ECO:0000313" key="3">
    <source>
        <dbReference type="EMBL" id="RKP36018.1"/>
    </source>
</evidence>
<feature type="domain" description="RDRP core" evidence="2">
    <location>
        <begin position="141"/>
        <end position="719"/>
    </location>
</feature>
<dbReference type="GO" id="GO:0030422">
    <property type="term" value="P:siRNA processing"/>
    <property type="evidence" value="ECO:0007669"/>
    <property type="project" value="TreeGrafter"/>
</dbReference>
<dbReference type="PANTHER" id="PTHR23079">
    <property type="entry name" value="RNA-DEPENDENT RNA POLYMERASE"/>
    <property type="match status" value="1"/>
</dbReference>
<evidence type="ECO:0000256" key="1">
    <source>
        <dbReference type="RuleBase" id="RU363098"/>
    </source>
</evidence>
<dbReference type="GO" id="GO:0003723">
    <property type="term" value="F:RNA binding"/>
    <property type="evidence" value="ECO:0007669"/>
    <property type="project" value="UniProtKB-KW"/>
</dbReference>
<dbReference type="InterPro" id="IPR057596">
    <property type="entry name" value="RDRP_core"/>
</dbReference>
<comment type="catalytic activity">
    <reaction evidence="1">
        <text>RNA(n) + a ribonucleoside 5'-triphosphate = RNA(n+1) + diphosphate</text>
        <dbReference type="Rhea" id="RHEA:21248"/>
        <dbReference type="Rhea" id="RHEA-COMP:14527"/>
        <dbReference type="Rhea" id="RHEA-COMP:17342"/>
        <dbReference type="ChEBI" id="CHEBI:33019"/>
        <dbReference type="ChEBI" id="CHEBI:61557"/>
        <dbReference type="ChEBI" id="CHEBI:140395"/>
        <dbReference type="EC" id="2.7.7.48"/>
    </reaction>
</comment>
<dbReference type="InterPro" id="IPR007855">
    <property type="entry name" value="RDRP"/>
</dbReference>
<dbReference type="GO" id="GO:0031380">
    <property type="term" value="C:nuclear RNA-directed RNA polymerase complex"/>
    <property type="evidence" value="ECO:0007669"/>
    <property type="project" value="TreeGrafter"/>
</dbReference>
<proteinExistence type="inferred from homology"/>
<dbReference type="STRING" id="215637.A0A4P9ZS52"/>
<dbReference type="PANTHER" id="PTHR23079:SF55">
    <property type="entry name" value="RNA-DIRECTED RNA POLYMERASE"/>
    <property type="match status" value="1"/>
</dbReference>
<accession>A0A4P9ZS52</accession>
<reference evidence="4" key="1">
    <citation type="journal article" date="2018" name="Nat. Microbiol.">
        <title>Leveraging single-cell genomics to expand the fungal tree of life.</title>
        <authorList>
            <person name="Ahrendt S.R."/>
            <person name="Quandt C.A."/>
            <person name="Ciobanu D."/>
            <person name="Clum A."/>
            <person name="Salamov A."/>
            <person name="Andreopoulos B."/>
            <person name="Cheng J.F."/>
            <person name="Woyke T."/>
            <person name="Pelin A."/>
            <person name="Henrissat B."/>
            <person name="Reynolds N.K."/>
            <person name="Benny G.L."/>
            <person name="Smith M.E."/>
            <person name="James T.Y."/>
            <person name="Grigoriev I.V."/>
        </authorList>
    </citation>
    <scope>NUCLEOTIDE SEQUENCE [LARGE SCALE GENOMIC DNA]</scope>
    <source>
        <strain evidence="4">RSA 468</strain>
    </source>
</reference>
<feature type="non-terminal residue" evidence="3">
    <location>
        <position position="720"/>
    </location>
</feature>
<evidence type="ECO:0000259" key="2">
    <source>
        <dbReference type="Pfam" id="PF05183"/>
    </source>
</evidence>
<comment type="similarity">
    <text evidence="1">Belongs to the RdRP family.</text>
</comment>
<dbReference type="AlphaFoldDB" id="A0A4P9ZS52"/>
<dbReference type="Pfam" id="PF05183">
    <property type="entry name" value="RdRP"/>
    <property type="match status" value="1"/>
</dbReference>
<protein>
    <recommendedName>
        <fullName evidence="1">RNA-dependent RNA polymerase</fullName>
        <ecNumber evidence="1">2.7.7.48</ecNumber>
    </recommendedName>
</protein>
<dbReference type="EMBL" id="ML002733">
    <property type="protein sequence ID" value="RKP36018.1"/>
    <property type="molecule type" value="Genomic_DNA"/>
</dbReference>
<keyword evidence="1" id="KW-0548">Nucleotidyltransferase</keyword>
<organism evidence="3 4">
    <name type="scientific">Dimargaris cristalligena</name>
    <dbReference type="NCBI Taxonomy" id="215637"/>
    <lineage>
        <taxon>Eukaryota</taxon>
        <taxon>Fungi</taxon>
        <taxon>Fungi incertae sedis</taxon>
        <taxon>Zoopagomycota</taxon>
        <taxon>Kickxellomycotina</taxon>
        <taxon>Dimargaritomycetes</taxon>
        <taxon>Dimargaritales</taxon>
        <taxon>Dimargaritaceae</taxon>
        <taxon>Dimargaris</taxon>
    </lineage>
</organism>
<dbReference type="Proteomes" id="UP000268162">
    <property type="component" value="Unassembled WGS sequence"/>
</dbReference>
<keyword evidence="1" id="KW-0694">RNA-binding</keyword>
<gene>
    <name evidence="3" type="ORF">BJ085DRAFT_15978</name>
</gene>
<keyword evidence="4" id="KW-1185">Reference proteome</keyword>
<evidence type="ECO:0000313" key="4">
    <source>
        <dbReference type="Proteomes" id="UP000268162"/>
    </source>
</evidence>